<sequence>MDKTPVMSSVLEERVAMYLQAIEYATAANDSTGRERLEKDIQKLMDLMERVSVGQVVTVDMVPPPLRIHSNAGEPLANPLGELSARLADYHKALYYADIEIGENRTQQIQTLQRGLQMIQKLQEKAQAGFPIRAEEIPPPVSLPTDDEFVADPQSVITERIALYYQAIEVAQEEGKKTKVQTLQLGIQKLEYLLKRAEANIPVYKKDLPCSPALGSKFRKQTEEYRTTVELLTKMSGLSARAAKLAGARGDTKMESQLLHNAKMLTQVLQDYEMGKPLDMSACPYSLADIERLADQAGVPASQHIQDAETVRLRCNQYKLEALKAKRAGQKDQALQHMRVVKGLQALVQSLDKGVPIDMTQVPPPPLEQTPTTEEAARVLTQQRPQEPALREERPHPDSSLGGISLAEELSAYLGDSSPLVGSSSSSSSNSSRSSSQSDSSSSSPEKIKPTDKSSNVVRQGQPRGHKPLHRLSQQTPSSSGLNPLYALTQNSEQMLPAQSPREKSAVMNAPQSSQCVPNQPLTPLIPSRALKPGSGVNTSPVPPQHNLLESVNGFHGNSVILEPVRQNQVLPDGKKKESTALMQQVSRLTVQNNGTSNLSSEMTCIEILKYERMQLEKEGSDDAKVAAEKLNRQMEEEKQRLRAGGYEAWLAYLGEVEEDVTNLNCEMKLARERGQEEALSSLIIKKELAERELAVMRKRLPELQT</sequence>
<organism evidence="4 5">
    <name type="scientific">Littorina saxatilis</name>
    <dbReference type="NCBI Taxonomy" id="31220"/>
    <lineage>
        <taxon>Eukaryota</taxon>
        <taxon>Metazoa</taxon>
        <taxon>Spiralia</taxon>
        <taxon>Lophotrochozoa</taxon>
        <taxon>Mollusca</taxon>
        <taxon>Gastropoda</taxon>
        <taxon>Caenogastropoda</taxon>
        <taxon>Littorinimorpha</taxon>
        <taxon>Littorinoidea</taxon>
        <taxon>Littorinidae</taxon>
        <taxon>Littorina</taxon>
    </lineage>
</organism>
<dbReference type="Pfam" id="PF21528">
    <property type="entry name" value="CC2D1A-B_DM14"/>
    <property type="match status" value="4"/>
</dbReference>
<accession>A0AAN9B6W7</accession>
<reference evidence="4 5" key="1">
    <citation type="submission" date="2024-02" db="EMBL/GenBank/DDBJ databases">
        <title>Chromosome-scale genome assembly of the rough periwinkle Littorina saxatilis.</title>
        <authorList>
            <person name="De Jode A."/>
            <person name="Faria R."/>
            <person name="Formenti G."/>
            <person name="Sims Y."/>
            <person name="Smith T.P."/>
            <person name="Tracey A."/>
            <person name="Wood J.M.D."/>
            <person name="Zagrodzka Z.B."/>
            <person name="Johannesson K."/>
            <person name="Butlin R.K."/>
            <person name="Leder E.H."/>
        </authorList>
    </citation>
    <scope>NUCLEOTIDE SEQUENCE [LARGE SCALE GENOMIC DNA]</scope>
    <source>
        <strain evidence="4">Snail1</strain>
        <tissue evidence="4">Muscle</tissue>
    </source>
</reference>
<dbReference type="Proteomes" id="UP001374579">
    <property type="component" value="Unassembled WGS sequence"/>
</dbReference>
<feature type="domain" description="DM14" evidence="3">
    <location>
        <begin position="9"/>
        <end position="66"/>
    </location>
</feature>
<keyword evidence="1" id="KW-0175">Coiled coil</keyword>
<dbReference type="PANTHER" id="PTHR13076">
    <property type="entry name" value="COILED-COIL AND C2 DOMAIN-CONTAINING PROTEIN 1-LIKE"/>
    <property type="match status" value="1"/>
</dbReference>
<dbReference type="InterPro" id="IPR039725">
    <property type="entry name" value="CC2D1A/B"/>
</dbReference>
<dbReference type="PANTHER" id="PTHR13076:SF9">
    <property type="entry name" value="COILED-COIL AND C2 DOMAIN-CONTAINING PROTEIN 1-LIKE"/>
    <property type="match status" value="1"/>
</dbReference>
<feature type="domain" description="DM14" evidence="3">
    <location>
        <begin position="308"/>
        <end position="366"/>
    </location>
</feature>
<feature type="region of interest" description="Disordered" evidence="2">
    <location>
        <begin position="417"/>
        <end position="485"/>
    </location>
</feature>
<protein>
    <recommendedName>
        <fullName evidence="3">DM14 domain-containing protein</fullName>
    </recommendedName>
</protein>
<dbReference type="EMBL" id="JBAMIC010000011">
    <property type="protein sequence ID" value="KAK7099764.1"/>
    <property type="molecule type" value="Genomic_DNA"/>
</dbReference>
<feature type="compositionally biased region" description="Polar residues" evidence="2">
    <location>
        <begin position="472"/>
        <end position="485"/>
    </location>
</feature>
<feature type="compositionally biased region" description="Low complexity" evidence="2">
    <location>
        <begin position="417"/>
        <end position="444"/>
    </location>
</feature>
<feature type="coiled-coil region" evidence="1">
    <location>
        <begin position="621"/>
        <end position="700"/>
    </location>
</feature>
<dbReference type="GO" id="GO:0001227">
    <property type="term" value="F:DNA-binding transcription repressor activity, RNA polymerase II-specific"/>
    <property type="evidence" value="ECO:0007669"/>
    <property type="project" value="InterPro"/>
</dbReference>
<evidence type="ECO:0000256" key="2">
    <source>
        <dbReference type="SAM" id="MobiDB-lite"/>
    </source>
</evidence>
<proteinExistence type="predicted"/>
<keyword evidence="5" id="KW-1185">Reference proteome</keyword>
<gene>
    <name evidence="4" type="ORF">V1264_022821</name>
</gene>
<evidence type="ECO:0000313" key="5">
    <source>
        <dbReference type="Proteomes" id="UP001374579"/>
    </source>
</evidence>
<evidence type="ECO:0000313" key="4">
    <source>
        <dbReference type="EMBL" id="KAK7099764.1"/>
    </source>
</evidence>
<feature type="region of interest" description="Disordered" evidence="2">
    <location>
        <begin position="381"/>
        <end position="403"/>
    </location>
</feature>
<comment type="caution">
    <text evidence="4">The sequence shown here is derived from an EMBL/GenBank/DDBJ whole genome shotgun (WGS) entry which is preliminary data.</text>
</comment>
<dbReference type="SMART" id="SM00685">
    <property type="entry name" value="DM14"/>
    <property type="match status" value="2"/>
</dbReference>
<evidence type="ECO:0000256" key="1">
    <source>
        <dbReference type="SAM" id="Coils"/>
    </source>
</evidence>
<dbReference type="AlphaFoldDB" id="A0AAN9B6W7"/>
<evidence type="ECO:0000259" key="3">
    <source>
        <dbReference type="SMART" id="SM00685"/>
    </source>
</evidence>
<feature type="coiled-coil region" evidence="1">
    <location>
        <begin position="180"/>
        <end position="207"/>
    </location>
</feature>
<name>A0AAN9B6W7_9CAEN</name>
<dbReference type="InterPro" id="IPR006608">
    <property type="entry name" value="CC2D1A/B_DM14"/>
</dbReference>